<dbReference type="PANTHER" id="PTHR33217">
    <property type="entry name" value="TRANSPOSASE FOR INSERTION SEQUENCE ELEMENT IS1081"/>
    <property type="match status" value="1"/>
</dbReference>
<keyword evidence="3 6" id="KW-0815">Transposition</keyword>
<dbReference type="InterPro" id="IPR001207">
    <property type="entry name" value="Transposase_mutator"/>
</dbReference>
<evidence type="ECO:0000313" key="8">
    <source>
        <dbReference type="Proteomes" id="UP001501676"/>
    </source>
</evidence>
<keyword evidence="5 6" id="KW-0233">DNA recombination</keyword>
<gene>
    <name evidence="7" type="ORF">GCM10020369_36170</name>
</gene>
<evidence type="ECO:0000256" key="3">
    <source>
        <dbReference type="ARBA" id="ARBA00022578"/>
    </source>
</evidence>
<evidence type="ECO:0000256" key="4">
    <source>
        <dbReference type="ARBA" id="ARBA00023125"/>
    </source>
</evidence>
<keyword evidence="8" id="KW-1185">Reference proteome</keyword>
<name>A0ABP6SZT7_9ACTN</name>
<evidence type="ECO:0000256" key="5">
    <source>
        <dbReference type="ARBA" id="ARBA00023172"/>
    </source>
</evidence>
<dbReference type="PANTHER" id="PTHR33217:SF8">
    <property type="entry name" value="MUTATOR FAMILY TRANSPOSASE"/>
    <property type="match status" value="1"/>
</dbReference>
<protein>
    <recommendedName>
        <fullName evidence="6">Mutator family transposase</fullName>
    </recommendedName>
</protein>
<organism evidence="7 8">
    <name type="scientific">Cryptosporangium minutisporangium</name>
    <dbReference type="NCBI Taxonomy" id="113569"/>
    <lineage>
        <taxon>Bacteria</taxon>
        <taxon>Bacillati</taxon>
        <taxon>Actinomycetota</taxon>
        <taxon>Actinomycetes</taxon>
        <taxon>Cryptosporangiales</taxon>
        <taxon>Cryptosporangiaceae</taxon>
        <taxon>Cryptosporangium</taxon>
    </lineage>
</organism>
<evidence type="ECO:0000256" key="1">
    <source>
        <dbReference type="ARBA" id="ARBA00002190"/>
    </source>
</evidence>
<dbReference type="Pfam" id="PF00872">
    <property type="entry name" value="Transposase_mut"/>
    <property type="match status" value="1"/>
</dbReference>
<comment type="similarity">
    <text evidence="2 6">Belongs to the transposase mutator family.</text>
</comment>
<dbReference type="EMBL" id="BAAAYN010000023">
    <property type="protein sequence ID" value="GAA3388754.1"/>
    <property type="molecule type" value="Genomic_DNA"/>
</dbReference>
<comment type="function">
    <text evidence="1 6">Required for the transposition of the insertion element.</text>
</comment>
<evidence type="ECO:0000313" key="7">
    <source>
        <dbReference type="EMBL" id="GAA3388754.1"/>
    </source>
</evidence>
<accession>A0ABP6SZT7</accession>
<evidence type="ECO:0000256" key="6">
    <source>
        <dbReference type="RuleBase" id="RU365089"/>
    </source>
</evidence>
<keyword evidence="6" id="KW-0814">Transposable element</keyword>
<keyword evidence="4 6" id="KW-0238">DNA-binding</keyword>
<reference evidence="8" key="1">
    <citation type="journal article" date="2019" name="Int. J. Syst. Evol. Microbiol.">
        <title>The Global Catalogue of Microorganisms (GCM) 10K type strain sequencing project: providing services to taxonomists for standard genome sequencing and annotation.</title>
        <authorList>
            <consortium name="The Broad Institute Genomics Platform"/>
            <consortium name="The Broad Institute Genome Sequencing Center for Infectious Disease"/>
            <person name="Wu L."/>
            <person name="Ma J."/>
        </authorList>
    </citation>
    <scope>NUCLEOTIDE SEQUENCE [LARGE SCALE GENOMIC DNA]</scope>
    <source>
        <strain evidence="8">JCM 9458</strain>
    </source>
</reference>
<comment type="caution">
    <text evidence="7">The sequence shown here is derived from an EMBL/GenBank/DDBJ whole genome shotgun (WGS) entry which is preliminary data.</text>
</comment>
<proteinExistence type="inferred from homology"/>
<sequence>MPAVGIASSSIHTSRLPSATTPCAARSFAAIQSRFEEFDEVWGGKYPAIVRLWRNAWEQFVPFLDFPPELHRLIYTTNAIESLNARFPANHPPARALPQRPAALKVLYLVIRSPRPNRANVTGKPAAGKAS</sequence>
<dbReference type="Proteomes" id="UP001501676">
    <property type="component" value="Unassembled WGS sequence"/>
</dbReference>
<evidence type="ECO:0000256" key="2">
    <source>
        <dbReference type="ARBA" id="ARBA00010961"/>
    </source>
</evidence>